<reference evidence="1 2" key="1">
    <citation type="journal article" date="2019" name="Sci. Rep.">
        <title>Orb-weaving spider Araneus ventricosus genome elucidates the spidroin gene catalogue.</title>
        <authorList>
            <person name="Kono N."/>
            <person name="Nakamura H."/>
            <person name="Ohtoshi R."/>
            <person name="Moran D.A.P."/>
            <person name="Shinohara A."/>
            <person name="Yoshida Y."/>
            <person name="Fujiwara M."/>
            <person name="Mori M."/>
            <person name="Tomita M."/>
            <person name="Arakawa K."/>
        </authorList>
    </citation>
    <scope>NUCLEOTIDE SEQUENCE [LARGE SCALE GENOMIC DNA]</scope>
</reference>
<comment type="caution">
    <text evidence="1">The sequence shown here is derived from an EMBL/GenBank/DDBJ whole genome shotgun (WGS) entry which is preliminary data.</text>
</comment>
<dbReference type="Proteomes" id="UP000499080">
    <property type="component" value="Unassembled WGS sequence"/>
</dbReference>
<proteinExistence type="predicted"/>
<evidence type="ECO:0000313" key="2">
    <source>
        <dbReference type="Proteomes" id="UP000499080"/>
    </source>
</evidence>
<dbReference type="AlphaFoldDB" id="A0A4Y2BY00"/>
<gene>
    <name evidence="1" type="ORF">AVEN_144573_1</name>
</gene>
<sequence>MLYRREPAARERFGAQVYKTGNSPVFQSIFWRDGEHRMPSSILEPDENWRRQTAKLEFQRGWFSFGYKSEIRTFEAGDKSPMCGGSIGEEECVWELRLDWSKQGGKMFSLKNEIPPCGREDRSGQ</sequence>
<dbReference type="EMBL" id="BGPR01000127">
    <property type="protein sequence ID" value="GBL97121.1"/>
    <property type="molecule type" value="Genomic_DNA"/>
</dbReference>
<name>A0A4Y2BY00_ARAVE</name>
<evidence type="ECO:0000313" key="1">
    <source>
        <dbReference type="EMBL" id="GBL97121.1"/>
    </source>
</evidence>
<protein>
    <submittedName>
        <fullName evidence="1">Uncharacterized protein</fullName>
    </submittedName>
</protein>
<keyword evidence="2" id="KW-1185">Reference proteome</keyword>
<organism evidence="1 2">
    <name type="scientific">Araneus ventricosus</name>
    <name type="common">Orbweaver spider</name>
    <name type="synonym">Epeira ventricosa</name>
    <dbReference type="NCBI Taxonomy" id="182803"/>
    <lineage>
        <taxon>Eukaryota</taxon>
        <taxon>Metazoa</taxon>
        <taxon>Ecdysozoa</taxon>
        <taxon>Arthropoda</taxon>
        <taxon>Chelicerata</taxon>
        <taxon>Arachnida</taxon>
        <taxon>Araneae</taxon>
        <taxon>Araneomorphae</taxon>
        <taxon>Entelegynae</taxon>
        <taxon>Araneoidea</taxon>
        <taxon>Araneidae</taxon>
        <taxon>Araneus</taxon>
    </lineage>
</organism>
<accession>A0A4Y2BY00</accession>